<dbReference type="PANTHER" id="PTHR31434">
    <property type="entry name" value="S PHASE CYCLIN A-ASSOCIATED PROTEIN IN THE ENDOPLASMIC RETICULUM"/>
    <property type="match status" value="1"/>
</dbReference>
<accession>A0A4E0RVE0</accession>
<dbReference type="Pfam" id="PF16501">
    <property type="entry name" value="SCAPER_N"/>
    <property type="match status" value="1"/>
</dbReference>
<comment type="caution">
    <text evidence="3">The sequence shown here is derived from an EMBL/GenBank/DDBJ whole genome shotgun (WGS) entry which is preliminary data.</text>
</comment>
<feature type="compositionally biased region" description="Acidic residues" evidence="1">
    <location>
        <begin position="236"/>
        <end position="251"/>
    </location>
</feature>
<feature type="region of interest" description="Disordered" evidence="1">
    <location>
        <begin position="167"/>
        <end position="202"/>
    </location>
</feature>
<dbReference type="InterPro" id="IPR032446">
    <property type="entry name" value="SCAPER_N"/>
</dbReference>
<sequence length="537" mass="59220">MHTKLTTNTTTDPSTSTSSTTSLEFGPRNRSVGGNAGPGAVRRQLLPSKQFGRSRLAEGEYRARYWGQMLDTLRRTIDEIYSECETDESEVECKELIMILEHSKQDFYSLIEKMNVLREYERADAENKRSSLAWDEQTILPGKPIMCQVLASAAMAAVNAQDSEHRIHGPAVTPTNKLPTGPSPVAHSNASTNPTRRSTEHPLVDQGILEQQHSTNNEEIGLDDFLEVRSDLDAGESDELNADADVEEEDDGASRTTADKGFGSPDRIENVNVGGAAIKTETPFKGIADEDEGEMEEDDGEDTTLSRNIRKLDGAIASMINAERVLSDELDRAQYAEAALRRRFLAQDQSTRHISGASHSNTGRVTSQITTLPIRNGAPQEEFDEIHTELDTDVDLFGVDILLLDDDAVEEEECLAVGLDHTSSLPPTSYTAKMSVAQSQNKVSRSSVQTNYSLKQQPSSRSCRRCCVCHCHRRTHINDALPSCSGLYRVSKHARSRSLFKGDHPTNLDQQLPYSAVTESLNGEIRGPLQSQRSDAI</sequence>
<organism evidence="3 4">
    <name type="scientific">Fasciola hepatica</name>
    <name type="common">Liver fluke</name>
    <dbReference type="NCBI Taxonomy" id="6192"/>
    <lineage>
        <taxon>Eukaryota</taxon>
        <taxon>Metazoa</taxon>
        <taxon>Spiralia</taxon>
        <taxon>Lophotrochozoa</taxon>
        <taxon>Platyhelminthes</taxon>
        <taxon>Trematoda</taxon>
        <taxon>Digenea</taxon>
        <taxon>Plagiorchiida</taxon>
        <taxon>Echinostomata</taxon>
        <taxon>Echinostomatoidea</taxon>
        <taxon>Fasciolidae</taxon>
        <taxon>Fasciola</taxon>
    </lineage>
</organism>
<dbReference type="AlphaFoldDB" id="A0A4E0RVE0"/>
<feature type="compositionally biased region" description="Acidic residues" evidence="1">
    <location>
        <begin position="289"/>
        <end position="302"/>
    </location>
</feature>
<dbReference type="PANTHER" id="PTHR31434:SF2">
    <property type="entry name" value="S PHASE CYCLIN A-ASSOCIATED PROTEIN IN THE ENDOPLASMIC RETICULUM"/>
    <property type="match status" value="1"/>
</dbReference>
<protein>
    <submittedName>
        <fullName evidence="3">S phase cyclin A-associated protein in the endoplasmic reticulum</fullName>
    </submittedName>
</protein>
<feature type="compositionally biased region" description="Low complexity" evidence="1">
    <location>
        <begin position="1"/>
        <end position="22"/>
    </location>
</feature>
<proteinExistence type="predicted"/>
<keyword evidence="4" id="KW-1185">Reference proteome</keyword>
<feature type="region of interest" description="Disordered" evidence="1">
    <location>
        <begin position="236"/>
        <end position="304"/>
    </location>
</feature>
<name>A0A4E0RVE0_FASHE</name>
<evidence type="ECO:0000256" key="1">
    <source>
        <dbReference type="SAM" id="MobiDB-lite"/>
    </source>
</evidence>
<dbReference type="Proteomes" id="UP000230066">
    <property type="component" value="Unassembled WGS sequence"/>
</dbReference>
<evidence type="ECO:0000259" key="2">
    <source>
        <dbReference type="Pfam" id="PF16501"/>
    </source>
</evidence>
<evidence type="ECO:0000313" key="3">
    <source>
        <dbReference type="EMBL" id="THD21532.1"/>
    </source>
</evidence>
<dbReference type="EMBL" id="JXXN02003456">
    <property type="protein sequence ID" value="THD21532.1"/>
    <property type="molecule type" value="Genomic_DNA"/>
</dbReference>
<feature type="region of interest" description="Disordered" evidence="1">
    <location>
        <begin position="1"/>
        <end position="44"/>
    </location>
</feature>
<evidence type="ECO:0000313" key="4">
    <source>
        <dbReference type="Proteomes" id="UP000230066"/>
    </source>
</evidence>
<feature type="compositionally biased region" description="Polar residues" evidence="1">
    <location>
        <begin position="186"/>
        <end position="196"/>
    </location>
</feature>
<feature type="domain" description="S phase cyclin A-associated protein in the endoplasmic reticulum N-terminal" evidence="2">
    <location>
        <begin position="58"/>
        <end position="145"/>
    </location>
</feature>
<gene>
    <name evidence="3" type="ORF">D915_007849</name>
</gene>
<reference evidence="3" key="1">
    <citation type="submission" date="2019-03" db="EMBL/GenBank/DDBJ databases">
        <title>Improved annotation for the trematode Fasciola hepatica.</title>
        <authorList>
            <person name="Choi Y.-J."/>
            <person name="Martin J."/>
            <person name="Mitreva M."/>
        </authorList>
    </citation>
    <scope>NUCLEOTIDE SEQUENCE [LARGE SCALE GENOMIC DNA]</scope>
</reference>